<organism evidence="2 3">
    <name type="scientific">Paramuricea clavata</name>
    <name type="common">Red gorgonian</name>
    <name type="synonym">Violescent sea-whip</name>
    <dbReference type="NCBI Taxonomy" id="317549"/>
    <lineage>
        <taxon>Eukaryota</taxon>
        <taxon>Metazoa</taxon>
        <taxon>Cnidaria</taxon>
        <taxon>Anthozoa</taxon>
        <taxon>Octocorallia</taxon>
        <taxon>Malacalcyonacea</taxon>
        <taxon>Plexauridae</taxon>
        <taxon>Paramuricea</taxon>
    </lineage>
</organism>
<evidence type="ECO:0000313" key="3">
    <source>
        <dbReference type="Proteomes" id="UP001152795"/>
    </source>
</evidence>
<dbReference type="EMBL" id="CACRXK020002988">
    <property type="protein sequence ID" value="CAB3996963.1"/>
    <property type="molecule type" value="Genomic_DNA"/>
</dbReference>
<dbReference type="OrthoDB" id="16464at2759"/>
<accession>A0A7D9I4H8</accession>
<dbReference type="SUPFAM" id="SSF51735">
    <property type="entry name" value="NAD(P)-binding Rossmann-fold domains"/>
    <property type="match status" value="1"/>
</dbReference>
<dbReference type="Proteomes" id="UP001152795">
    <property type="component" value="Unassembled WGS sequence"/>
</dbReference>
<sequence>MSAFVNALHVLTGQFKMSLFYSLILLYTTAMYLPLTTKNVAHANPTQNSTQNSTRNSTLQILILGGNGFIGSSLAAKLLSIESYNVTILNRGRYYFDSKSRIDPYVRRMVCDRSDIYNCTELVNSTQYYDAVVDYSSYYMEDMQNILHVLRARFGRYIYISSDSVYEVCIKTPHGGPSREEDAIRPRDPRERHELNMADYYGHQKLACEDVLQNERNLNGINYVSLRLPDVIGPRDTTNRFWDYHIWLLTHQLDGSFGPVHLNPRENKLISLVYSEDLSDLIIKLLEVELYNVYNEAYNVAFEPVTLEGFIGIMGESLGVDVVFNRTDQANVHWYPSVTRGPVNTTKISEKLNWKPSPFNVAVKSSCEFFRGAMSVPEFEKRRDGILKRYLPNNDARETFLKDELNRVSREEL</sequence>
<keyword evidence="3" id="KW-1185">Reference proteome</keyword>
<name>A0A7D9I4H8_PARCT</name>
<dbReference type="GO" id="GO:0003978">
    <property type="term" value="F:UDP-glucose 4-epimerase activity"/>
    <property type="evidence" value="ECO:0007669"/>
    <property type="project" value="TreeGrafter"/>
</dbReference>
<gene>
    <name evidence="2" type="ORF">PACLA_8A044156</name>
</gene>
<dbReference type="Gene3D" id="3.40.50.720">
    <property type="entry name" value="NAD(P)-binding Rossmann-like Domain"/>
    <property type="match status" value="1"/>
</dbReference>
<proteinExistence type="predicted"/>
<dbReference type="Pfam" id="PF01370">
    <property type="entry name" value="Epimerase"/>
    <property type="match status" value="1"/>
</dbReference>
<dbReference type="GO" id="GO:0005829">
    <property type="term" value="C:cytosol"/>
    <property type="evidence" value="ECO:0007669"/>
    <property type="project" value="TreeGrafter"/>
</dbReference>
<feature type="domain" description="NAD-dependent epimerase/dehydratase" evidence="1">
    <location>
        <begin position="61"/>
        <end position="301"/>
    </location>
</feature>
<evidence type="ECO:0000313" key="2">
    <source>
        <dbReference type="EMBL" id="CAB3996963.1"/>
    </source>
</evidence>
<dbReference type="InterPro" id="IPR036291">
    <property type="entry name" value="NAD(P)-bd_dom_sf"/>
</dbReference>
<dbReference type="InterPro" id="IPR001509">
    <property type="entry name" value="Epimerase_deHydtase"/>
</dbReference>
<dbReference type="PANTHER" id="PTHR43725">
    <property type="entry name" value="UDP-GLUCOSE 4-EPIMERASE"/>
    <property type="match status" value="1"/>
</dbReference>
<dbReference type="GO" id="GO:0005996">
    <property type="term" value="P:monosaccharide metabolic process"/>
    <property type="evidence" value="ECO:0007669"/>
    <property type="project" value="TreeGrafter"/>
</dbReference>
<dbReference type="PANTHER" id="PTHR43725:SF32">
    <property type="entry name" value="NAD-DEPENDENT EPIMERASE_DEHYDRATASE DOMAIN-CONTAINING PROTEIN"/>
    <property type="match status" value="1"/>
</dbReference>
<protein>
    <submittedName>
        <fullName evidence="2">Chloroplast stem-loop binding of 41 kDa b, chloroplastic-like</fullName>
    </submittedName>
</protein>
<dbReference type="AlphaFoldDB" id="A0A7D9I4H8"/>
<reference evidence="2" key="1">
    <citation type="submission" date="2020-04" db="EMBL/GenBank/DDBJ databases">
        <authorList>
            <person name="Alioto T."/>
            <person name="Alioto T."/>
            <person name="Gomez Garrido J."/>
        </authorList>
    </citation>
    <scope>NUCLEOTIDE SEQUENCE</scope>
    <source>
        <strain evidence="2">A484AB</strain>
    </source>
</reference>
<evidence type="ECO:0000259" key="1">
    <source>
        <dbReference type="Pfam" id="PF01370"/>
    </source>
</evidence>
<comment type="caution">
    <text evidence="2">The sequence shown here is derived from an EMBL/GenBank/DDBJ whole genome shotgun (WGS) entry which is preliminary data.</text>
</comment>